<keyword evidence="2" id="KW-1185">Reference proteome</keyword>
<protein>
    <submittedName>
        <fullName evidence="1">Uncharacterized protein</fullName>
    </submittedName>
</protein>
<name>A0ABQ1QS74_9FLAO</name>
<comment type="caution">
    <text evidence="1">The sequence shown here is derived from an EMBL/GenBank/DDBJ whole genome shotgun (WGS) entry which is preliminary data.</text>
</comment>
<accession>A0ABQ1QS74</accession>
<reference evidence="2" key="1">
    <citation type="journal article" date="2019" name="Int. J. Syst. Evol. Microbiol.">
        <title>The Global Catalogue of Microorganisms (GCM) 10K type strain sequencing project: providing services to taxonomists for standard genome sequencing and annotation.</title>
        <authorList>
            <consortium name="The Broad Institute Genomics Platform"/>
            <consortium name="The Broad Institute Genome Sequencing Center for Infectious Disease"/>
            <person name="Wu L."/>
            <person name="Ma J."/>
        </authorList>
    </citation>
    <scope>NUCLEOTIDE SEQUENCE [LARGE SCALE GENOMIC DNA]</scope>
    <source>
        <strain evidence="2">CGMCC 1.12606</strain>
    </source>
</reference>
<dbReference type="Pfam" id="PF19652">
    <property type="entry name" value="DUF6155"/>
    <property type="match status" value="1"/>
</dbReference>
<dbReference type="InterPro" id="IPR046153">
    <property type="entry name" value="DUF6155"/>
</dbReference>
<sequence length="173" mass="20668">MSKSALKKYVSGLKKRELELQILDLYERFPQVKVFYDFAFNPKEDKLIGDAKARISNEYFPRKRKRPRARRSVAQKLIRKFVTLGMDPYLLADLMLYNLETAQRFSAVRKVNEAFYKSMLRSYSEAANHLVLHSLEGEFRERMEHIYGQIREQEWDFAEEFDRIRSTLTLTEL</sequence>
<dbReference type="RefSeq" id="WP_188368891.1">
    <property type="nucleotide sequence ID" value="NZ_BMFH01000001.1"/>
</dbReference>
<evidence type="ECO:0000313" key="1">
    <source>
        <dbReference type="EMBL" id="GGD38842.1"/>
    </source>
</evidence>
<dbReference type="EMBL" id="BMFH01000001">
    <property type="protein sequence ID" value="GGD38842.1"/>
    <property type="molecule type" value="Genomic_DNA"/>
</dbReference>
<organism evidence="1 2">
    <name type="scientific">Muriicola marianensis</name>
    <dbReference type="NCBI Taxonomy" id="1324801"/>
    <lineage>
        <taxon>Bacteria</taxon>
        <taxon>Pseudomonadati</taxon>
        <taxon>Bacteroidota</taxon>
        <taxon>Flavobacteriia</taxon>
        <taxon>Flavobacteriales</taxon>
        <taxon>Flavobacteriaceae</taxon>
        <taxon>Muriicola</taxon>
    </lineage>
</organism>
<dbReference type="Proteomes" id="UP000625780">
    <property type="component" value="Unassembled WGS sequence"/>
</dbReference>
<gene>
    <name evidence="1" type="ORF">GCM10011361_02470</name>
</gene>
<evidence type="ECO:0000313" key="2">
    <source>
        <dbReference type="Proteomes" id="UP000625780"/>
    </source>
</evidence>
<proteinExistence type="predicted"/>